<gene>
    <name evidence="2" type="ORF">C1S70_28250</name>
</gene>
<accession>A0A2K1FSQ7</accession>
<dbReference type="EMBL" id="POWG01000046">
    <property type="protein sequence ID" value="PNQ95566.1"/>
    <property type="molecule type" value="Genomic_DNA"/>
</dbReference>
<dbReference type="Gene3D" id="1.10.260.40">
    <property type="entry name" value="lambda repressor-like DNA-binding domains"/>
    <property type="match status" value="1"/>
</dbReference>
<dbReference type="GO" id="GO:0003677">
    <property type="term" value="F:DNA binding"/>
    <property type="evidence" value="ECO:0007669"/>
    <property type="project" value="InterPro"/>
</dbReference>
<feature type="domain" description="HTH cro/C1-type" evidence="1">
    <location>
        <begin position="8"/>
        <end position="62"/>
    </location>
</feature>
<dbReference type="SMART" id="SM00530">
    <property type="entry name" value="HTH_XRE"/>
    <property type="match status" value="1"/>
</dbReference>
<sequence length="107" mass="11881">MIEVGRALRARAEELGLSDTEVARRSGLDVGRYGNYVRGAREPDFQTFLRICRVLLTTPNAILGVEEPLKTEQDEVLAAFAALDADGRTLALKLIRAMVEHQVLRES</sequence>
<dbReference type="InterPro" id="IPR001387">
    <property type="entry name" value="Cro/C1-type_HTH"/>
</dbReference>
<reference evidence="2 3" key="1">
    <citation type="submission" date="2018-01" db="EMBL/GenBank/DDBJ databases">
        <title>Whole genome sequence of Azospirillum brasilense REC3 isolated from strawberry roots.</title>
        <authorList>
            <person name="Fontana C.A."/>
            <person name="Salazar S.M."/>
            <person name="Bassi D."/>
            <person name="Puglisi E."/>
            <person name="Lovaisa N.C."/>
            <person name="Toffoli L.M."/>
            <person name="Pedraza R."/>
            <person name="Cocconcelli P.S."/>
        </authorList>
    </citation>
    <scope>NUCLEOTIDE SEQUENCE [LARGE SCALE GENOMIC DNA]</scope>
    <source>
        <strain evidence="2 3">REC3</strain>
        <plasmid evidence="2">p26unnamed</plasmid>
    </source>
</reference>
<evidence type="ECO:0000313" key="3">
    <source>
        <dbReference type="Proteomes" id="UP000236268"/>
    </source>
</evidence>
<proteinExistence type="predicted"/>
<evidence type="ECO:0000313" key="2">
    <source>
        <dbReference type="EMBL" id="PNQ95566.1"/>
    </source>
</evidence>
<dbReference type="InterPro" id="IPR010982">
    <property type="entry name" value="Lambda_DNA-bd_dom_sf"/>
</dbReference>
<dbReference type="Proteomes" id="UP000236268">
    <property type="component" value="Unassembled WGS sequence"/>
</dbReference>
<name>A0A2K1FSQ7_9PROT</name>
<comment type="caution">
    <text evidence="2">The sequence shown here is derived from an EMBL/GenBank/DDBJ whole genome shotgun (WGS) entry which is preliminary data.</text>
</comment>
<dbReference type="RefSeq" id="WP_103041408.1">
    <property type="nucleotide sequence ID" value="NZ_JBDZDB010000009.1"/>
</dbReference>
<dbReference type="SUPFAM" id="SSF47413">
    <property type="entry name" value="lambda repressor-like DNA-binding domains"/>
    <property type="match status" value="1"/>
</dbReference>
<geneLocation type="plasmid" evidence="2">
    <name>p26unnamed</name>
</geneLocation>
<protein>
    <submittedName>
        <fullName evidence="2">XRE family transcriptional regulator</fullName>
    </submittedName>
</protein>
<organism evidence="2 3">
    <name type="scientific">Azospirillum argentinense</name>
    <dbReference type="NCBI Taxonomy" id="2970906"/>
    <lineage>
        <taxon>Bacteria</taxon>
        <taxon>Pseudomonadati</taxon>
        <taxon>Pseudomonadota</taxon>
        <taxon>Alphaproteobacteria</taxon>
        <taxon>Rhodospirillales</taxon>
        <taxon>Azospirillaceae</taxon>
        <taxon>Azospirillum</taxon>
    </lineage>
</organism>
<dbReference type="CDD" id="cd00093">
    <property type="entry name" value="HTH_XRE"/>
    <property type="match status" value="1"/>
</dbReference>
<dbReference type="PROSITE" id="PS50943">
    <property type="entry name" value="HTH_CROC1"/>
    <property type="match status" value="1"/>
</dbReference>
<keyword evidence="2" id="KW-0614">Plasmid</keyword>
<evidence type="ECO:0000259" key="1">
    <source>
        <dbReference type="PROSITE" id="PS50943"/>
    </source>
</evidence>
<dbReference type="AlphaFoldDB" id="A0A2K1FSQ7"/>
<dbReference type="Pfam" id="PF01381">
    <property type="entry name" value="HTH_3"/>
    <property type="match status" value="1"/>
</dbReference>